<dbReference type="Proteomes" id="UP000199495">
    <property type="component" value="Unassembled WGS sequence"/>
</dbReference>
<dbReference type="EMBL" id="FNCS01000009">
    <property type="protein sequence ID" value="SDG84232.1"/>
    <property type="molecule type" value="Genomic_DNA"/>
</dbReference>
<dbReference type="AlphaFoldDB" id="A0A1G7XJ59"/>
<dbReference type="PANTHER" id="PTHR48207:SF4">
    <property type="entry name" value="BLL6097 PROTEIN"/>
    <property type="match status" value="1"/>
</dbReference>
<dbReference type="InterPro" id="IPR023606">
    <property type="entry name" value="CoA-Trfase_III_dom_1_sf"/>
</dbReference>
<proteinExistence type="predicted"/>
<dbReference type="InterPro" id="IPR050483">
    <property type="entry name" value="CoA-transferase_III_domain"/>
</dbReference>
<dbReference type="GO" id="GO:0008410">
    <property type="term" value="F:CoA-transferase activity"/>
    <property type="evidence" value="ECO:0007669"/>
    <property type="project" value="TreeGrafter"/>
</dbReference>
<dbReference type="Pfam" id="PF02515">
    <property type="entry name" value="CoA_transf_3"/>
    <property type="match status" value="1"/>
</dbReference>
<dbReference type="OrthoDB" id="5720311at2"/>
<dbReference type="Gene3D" id="3.40.50.10540">
    <property type="entry name" value="Crotonobetainyl-coa:carnitine coa-transferase, domain 1"/>
    <property type="match status" value="1"/>
</dbReference>
<dbReference type="InterPro" id="IPR003673">
    <property type="entry name" value="CoA-Trfase_fam_III"/>
</dbReference>
<keyword evidence="1 2" id="KW-0808">Transferase</keyword>
<evidence type="ECO:0000313" key="3">
    <source>
        <dbReference type="Proteomes" id="UP000199495"/>
    </source>
</evidence>
<organism evidence="2 3">
    <name type="scientific">Pelagibacterium luteolum</name>
    <dbReference type="NCBI Taxonomy" id="440168"/>
    <lineage>
        <taxon>Bacteria</taxon>
        <taxon>Pseudomonadati</taxon>
        <taxon>Pseudomonadota</taxon>
        <taxon>Alphaproteobacteria</taxon>
        <taxon>Hyphomicrobiales</taxon>
        <taxon>Devosiaceae</taxon>
        <taxon>Pelagibacterium</taxon>
    </lineage>
</organism>
<dbReference type="SUPFAM" id="SSF89796">
    <property type="entry name" value="CoA-transferase family III (CaiB/BaiF)"/>
    <property type="match status" value="1"/>
</dbReference>
<evidence type="ECO:0000256" key="1">
    <source>
        <dbReference type="ARBA" id="ARBA00022679"/>
    </source>
</evidence>
<name>A0A1G7XJ59_9HYPH</name>
<evidence type="ECO:0000313" key="2">
    <source>
        <dbReference type="EMBL" id="SDG84232.1"/>
    </source>
</evidence>
<keyword evidence="3" id="KW-1185">Reference proteome</keyword>
<dbReference type="STRING" id="440168.SAMN04487974_109151"/>
<dbReference type="InterPro" id="IPR044855">
    <property type="entry name" value="CoA-Trfase_III_dom3_sf"/>
</dbReference>
<accession>A0A1G7XJ59</accession>
<gene>
    <name evidence="2" type="ORF">SAMN04487974_109151</name>
</gene>
<reference evidence="2 3" key="1">
    <citation type="submission" date="2016-10" db="EMBL/GenBank/DDBJ databases">
        <authorList>
            <person name="de Groot N.N."/>
        </authorList>
    </citation>
    <scope>NUCLEOTIDE SEQUENCE [LARGE SCALE GENOMIC DNA]</scope>
    <source>
        <strain evidence="2 3">CGMCC 1.10267</strain>
    </source>
</reference>
<sequence length="405" mass="43418">MTYSDSSNSALPLEGMRVLSFCHYLQGPAAAQYLADMGADVIKVEPTKGAFERHWAGAEAFIDDVSAFFLSANRNKRSLALDLKNPDSAEILEKLIATADVILENYRPGVMDRLKLGYEAVAKIKPDIIYVSATGFGADGPLRDRPGQDLLIQARAGLISASGSEPTATGFAVVDQHGAALLAMGIAAAYAGKLKTGKGTRIESSLFNAGIDLQTESLTLYYSSGQSAKAFERHPNVGTWFHEAPYGVYALNDAYVAISLNPVARIAEALSSASISEVASKNAYKDRDLVAATVAKELQSWRFEDLAKAFDAAGVWYERVSNYDDLRFDPQALHNGVFSTLALKGGDATLVNHPLKYDGRVPEMRMPPPGLGEHSQSILSDLGFSADQIGQFTTSGAVVTGQPLE</sequence>
<protein>
    <submittedName>
        <fullName evidence="2">Crotonobetainyl-CoA:carnitine CoA-transferase CaiB</fullName>
    </submittedName>
</protein>
<dbReference type="Gene3D" id="3.30.1540.10">
    <property type="entry name" value="formyl-coa transferase, domain 3"/>
    <property type="match status" value="1"/>
</dbReference>
<dbReference type="PANTHER" id="PTHR48207">
    <property type="entry name" value="SUCCINATE--HYDROXYMETHYLGLUTARATE COA-TRANSFERASE"/>
    <property type="match status" value="1"/>
</dbReference>
<dbReference type="RefSeq" id="WP_090597418.1">
    <property type="nucleotide sequence ID" value="NZ_FNCS01000009.1"/>
</dbReference>